<feature type="region of interest" description="Disordered" evidence="1">
    <location>
        <begin position="1"/>
        <end position="25"/>
    </location>
</feature>
<organism evidence="2 3">
    <name type="scientific">Kipferlia bialata</name>
    <dbReference type="NCBI Taxonomy" id="797122"/>
    <lineage>
        <taxon>Eukaryota</taxon>
        <taxon>Metamonada</taxon>
        <taxon>Carpediemonas-like organisms</taxon>
        <taxon>Kipferlia</taxon>
    </lineage>
</organism>
<evidence type="ECO:0000313" key="2">
    <source>
        <dbReference type="EMBL" id="GCA62281.1"/>
    </source>
</evidence>
<dbReference type="EMBL" id="BDIP01000425">
    <property type="protein sequence ID" value="GCA62281.1"/>
    <property type="molecule type" value="Genomic_DNA"/>
</dbReference>
<dbReference type="AlphaFoldDB" id="A0A391NJE9"/>
<protein>
    <submittedName>
        <fullName evidence="2">Uncharacterized protein</fullName>
    </submittedName>
</protein>
<reference evidence="2 3" key="1">
    <citation type="journal article" date="2018" name="PLoS ONE">
        <title>The draft genome of Kipferlia bialata reveals reductive genome evolution in fornicate parasites.</title>
        <authorList>
            <person name="Tanifuji G."/>
            <person name="Takabayashi S."/>
            <person name="Kume K."/>
            <person name="Takagi M."/>
            <person name="Nakayama T."/>
            <person name="Kamikawa R."/>
            <person name="Inagaki Y."/>
            <person name="Hashimoto T."/>
        </authorList>
    </citation>
    <scope>NUCLEOTIDE SEQUENCE [LARGE SCALE GENOMIC DNA]</scope>
    <source>
        <strain evidence="2">NY0173</strain>
    </source>
</reference>
<proteinExistence type="predicted"/>
<evidence type="ECO:0000313" key="3">
    <source>
        <dbReference type="Proteomes" id="UP000265618"/>
    </source>
</evidence>
<keyword evidence="3" id="KW-1185">Reference proteome</keyword>
<comment type="caution">
    <text evidence="2">The sequence shown here is derived from an EMBL/GenBank/DDBJ whole genome shotgun (WGS) entry which is preliminary data.</text>
</comment>
<sequence length="83" mass="8709">MSDSGSDIESPEPASGPVTTPLAKRVCPATDTATAPIGRLAKLEAEIATTKHRVITDEILANAGESMDYLAFHGFNALARIAR</sequence>
<name>A0A391NJE9_9EUKA</name>
<evidence type="ECO:0000256" key="1">
    <source>
        <dbReference type="SAM" id="MobiDB-lite"/>
    </source>
</evidence>
<dbReference type="Proteomes" id="UP000265618">
    <property type="component" value="Unassembled WGS sequence"/>
</dbReference>
<gene>
    <name evidence="2" type="ORF">KIPB_002525</name>
</gene>
<accession>A0A391NJE9</accession>